<dbReference type="Gene3D" id="1.20.272.10">
    <property type="match status" value="1"/>
</dbReference>
<dbReference type="Proteomes" id="UP000503197">
    <property type="component" value="Chromosome"/>
</dbReference>
<evidence type="ECO:0000256" key="6">
    <source>
        <dbReference type="ARBA" id="ARBA00022932"/>
    </source>
</evidence>
<evidence type="ECO:0000256" key="8">
    <source>
        <dbReference type="ARBA" id="ARBA00049244"/>
    </source>
</evidence>
<evidence type="ECO:0000256" key="2">
    <source>
        <dbReference type="ARBA" id="ARBA00017703"/>
    </source>
</evidence>
<evidence type="ECO:0000256" key="4">
    <source>
        <dbReference type="ARBA" id="ARBA00022695"/>
    </source>
</evidence>
<name>A0A0D7V380_9GAMM</name>
<dbReference type="Gene3D" id="3.40.50.300">
    <property type="entry name" value="P-loop containing nucleotide triphosphate hydrolases"/>
    <property type="match status" value="1"/>
</dbReference>
<dbReference type="AlphaFoldDB" id="A0A0D7V380"/>
<protein>
    <recommendedName>
        <fullName evidence="2 9">DNA polymerase III subunit delta</fullName>
        <ecNumber evidence="1 9">2.7.7.7</ecNumber>
    </recommendedName>
</protein>
<dbReference type="RefSeq" id="WP_044628058.1">
    <property type="nucleotide sequence ID" value="NZ_AP022821.1"/>
</dbReference>
<dbReference type="CDD" id="cd18138">
    <property type="entry name" value="HLD_clamp_pol_III_delta"/>
    <property type="match status" value="1"/>
</dbReference>
<evidence type="ECO:0000256" key="7">
    <source>
        <dbReference type="ARBA" id="ARBA00034754"/>
    </source>
</evidence>
<comment type="similarity">
    <text evidence="7">Belongs to the DNA polymerase HolA subunit family.</text>
</comment>
<dbReference type="Pfam" id="PF14840">
    <property type="entry name" value="DNA_pol3_delt_C"/>
    <property type="match status" value="1"/>
</dbReference>
<dbReference type="PANTHER" id="PTHR34388">
    <property type="entry name" value="DNA POLYMERASE III SUBUNIT DELTA"/>
    <property type="match status" value="1"/>
</dbReference>
<dbReference type="GO" id="GO:0003677">
    <property type="term" value="F:DNA binding"/>
    <property type="evidence" value="ECO:0007669"/>
    <property type="project" value="InterPro"/>
</dbReference>
<dbReference type="EC" id="2.7.7.7" evidence="1 9"/>
<dbReference type="SUPFAM" id="SSF52540">
    <property type="entry name" value="P-loop containing nucleoside triphosphate hydrolases"/>
    <property type="match status" value="1"/>
</dbReference>
<keyword evidence="5" id="KW-0235">DNA replication</keyword>
<evidence type="ECO:0000256" key="9">
    <source>
        <dbReference type="NCBIfam" id="TIGR01128"/>
    </source>
</evidence>
<reference evidence="12 13" key="1">
    <citation type="submission" date="2020-02" db="EMBL/GenBank/DDBJ databases">
        <title>Complete Genome Sequence of Halomonas meridiana strain BAA-801, Isolated from Deep Sea Thermal Vent.</title>
        <authorList>
            <person name="Takahashi Y."/>
            <person name="Takahashi H."/>
            <person name="Galipon J."/>
            <person name="Arakawa K."/>
        </authorList>
    </citation>
    <scope>NUCLEOTIDE SEQUENCE [LARGE SCALE GENOMIC DNA]</scope>
    <source>
        <strain evidence="12 13">Slthf1</strain>
    </source>
</reference>
<dbReference type="InterPro" id="IPR005790">
    <property type="entry name" value="DNA_polIII_delta"/>
</dbReference>
<dbReference type="InterPro" id="IPR008921">
    <property type="entry name" value="DNA_pol3_clamp-load_cplx_C"/>
</dbReference>
<evidence type="ECO:0000313" key="12">
    <source>
        <dbReference type="EMBL" id="BCA91662.1"/>
    </source>
</evidence>
<dbReference type="GO" id="GO:0009360">
    <property type="term" value="C:DNA polymerase III complex"/>
    <property type="evidence" value="ECO:0007669"/>
    <property type="project" value="UniProtKB-UniRule"/>
</dbReference>
<keyword evidence="4" id="KW-0548">Nucleotidyltransferase</keyword>
<dbReference type="GO" id="GO:0006261">
    <property type="term" value="P:DNA-templated DNA replication"/>
    <property type="evidence" value="ECO:0007669"/>
    <property type="project" value="TreeGrafter"/>
</dbReference>
<feature type="domain" description="DNA polymerase III delta N-terminal" evidence="10">
    <location>
        <begin position="22"/>
        <end position="137"/>
    </location>
</feature>
<keyword evidence="6" id="KW-0239">DNA-directed DNA polymerase</keyword>
<evidence type="ECO:0000256" key="1">
    <source>
        <dbReference type="ARBA" id="ARBA00012417"/>
    </source>
</evidence>
<dbReference type="SUPFAM" id="SSF48019">
    <property type="entry name" value="post-AAA+ oligomerization domain-like"/>
    <property type="match status" value="1"/>
</dbReference>
<dbReference type="Gene3D" id="1.10.8.60">
    <property type="match status" value="1"/>
</dbReference>
<organism evidence="12 13">
    <name type="scientific">Vreelandella aquamarina</name>
    <dbReference type="NCBI Taxonomy" id="77097"/>
    <lineage>
        <taxon>Bacteria</taxon>
        <taxon>Pseudomonadati</taxon>
        <taxon>Pseudomonadota</taxon>
        <taxon>Gammaproteobacteria</taxon>
        <taxon>Oceanospirillales</taxon>
        <taxon>Halomonadaceae</taxon>
        <taxon>Vreelandella</taxon>
    </lineage>
</organism>
<dbReference type="OrthoDB" id="9770982at2"/>
<comment type="catalytic activity">
    <reaction evidence="8">
        <text>DNA(n) + a 2'-deoxyribonucleoside 5'-triphosphate = DNA(n+1) + diphosphate</text>
        <dbReference type="Rhea" id="RHEA:22508"/>
        <dbReference type="Rhea" id="RHEA-COMP:17339"/>
        <dbReference type="Rhea" id="RHEA-COMP:17340"/>
        <dbReference type="ChEBI" id="CHEBI:33019"/>
        <dbReference type="ChEBI" id="CHEBI:61560"/>
        <dbReference type="ChEBI" id="CHEBI:173112"/>
        <dbReference type="EC" id="2.7.7.7"/>
    </reaction>
</comment>
<dbReference type="InterPro" id="IPR032780">
    <property type="entry name" value="DNA_pol3_delt_C"/>
</dbReference>
<proteinExistence type="inferred from homology"/>
<dbReference type="GO" id="GO:0003887">
    <property type="term" value="F:DNA-directed DNA polymerase activity"/>
    <property type="evidence" value="ECO:0007669"/>
    <property type="project" value="UniProtKB-UniRule"/>
</dbReference>
<dbReference type="InterPro" id="IPR010372">
    <property type="entry name" value="DNA_pol3_delta_N"/>
</dbReference>
<keyword evidence="3" id="KW-0808">Transferase</keyword>
<dbReference type="NCBIfam" id="TIGR01128">
    <property type="entry name" value="holA"/>
    <property type="match status" value="1"/>
</dbReference>
<evidence type="ECO:0000259" key="10">
    <source>
        <dbReference type="Pfam" id="PF06144"/>
    </source>
</evidence>
<gene>
    <name evidence="12" type="primary">holA</name>
    <name evidence="12" type="ORF">HMSLTHF_14370</name>
</gene>
<dbReference type="EMBL" id="AP022821">
    <property type="protein sequence ID" value="BCA91662.1"/>
    <property type="molecule type" value="Genomic_DNA"/>
</dbReference>
<dbReference type="InterPro" id="IPR027417">
    <property type="entry name" value="P-loop_NTPase"/>
</dbReference>
<evidence type="ECO:0000259" key="11">
    <source>
        <dbReference type="Pfam" id="PF14840"/>
    </source>
</evidence>
<evidence type="ECO:0000256" key="5">
    <source>
        <dbReference type="ARBA" id="ARBA00022705"/>
    </source>
</evidence>
<evidence type="ECO:0000313" key="13">
    <source>
        <dbReference type="Proteomes" id="UP000503197"/>
    </source>
</evidence>
<dbReference type="Pfam" id="PF06144">
    <property type="entry name" value="DNA_pol3_delta"/>
    <property type="match status" value="1"/>
</dbReference>
<accession>A0A0D7V380</accession>
<dbReference type="PANTHER" id="PTHR34388:SF1">
    <property type="entry name" value="DNA POLYMERASE III SUBUNIT DELTA"/>
    <property type="match status" value="1"/>
</dbReference>
<evidence type="ECO:0000256" key="3">
    <source>
        <dbReference type="ARBA" id="ARBA00022679"/>
    </source>
</evidence>
<feature type="domain" description="DNA polymerase III subunit delta C-terminal" evidence="11">
    <location>
        <begin position="216"/>
        <end position="337"/>
    </location>
</feature>
<sequence length="355" mass="39321">MKVFADQLPAALAKKLPKAVIVAGDEPLQHRDACDAVRAAARQAGIEEREVLDVEPNFAWGRLLETASNLSLFASNKLLELRLGNQKLGQEGTKALAQYADMMDGSDDLLLISMGKVDAKQQKSAWFKAIDKQGIFVPVWPVDASRLGYWLRDRASHHGLQIDLEAARLLGERTEGNLLAADQELQKLALIYPANTRLNVEHIAQGVEDSTRFDVFNLADACLKGEPSRASRIVNGLKSEGVEAPIVLWALTRELRTLLSLHQHLDQGQSFEHACKTQKPMIFDKRRPSYQKAISRLSMKRLHKLLLMAQRLDLAVKGASAVPLWPGLHDLAMTMAGAKGILAETPWTYRISANN</sequence>